<sequence length="664" mass="73228">MAELFLLAHPVPGACHPSHANGNSGASLFFLLHCSVSAFSTRTPPGLPAPSSPSLSLSPHSGSVSDPESCGWNARDSKRERSVDSRDGTDARWRSQKDPTAPRIGSDKAMGTKMKTSRTFEWPVGEQMELGGAGTTAVRAYIISHPSSSSSPQTRLSDLPADSFLDTTPSPHHTILFPTANPIPPSKSHDISGISPNAAQVRHADRLLASPHLDAAYTTLADAQVGGDEVVEARPGLVRSPITDQGQDQEKREPYDRQPTTDDGHRHNHLTSLSSTSPPPFRPMTTNDAEDTRFERIDGGGVSLPIIVRWRTRIRIRWRPTDRDAYANADAEEREAGAHSARVRSLILPYDDRPTTDPDTAAPHLPVNDDRRRQRGVRERGSERAAYRAGFVFVFALVNAKPDADVEESEARLHEELVYVWGKRKTMTNVDLPSSRSQMTRLPLVLRLAYPIESDLGASSRLMCTSSLRVSPFAFLFRLACIPGPHSQLSQTSQYHRSPVIRGAWAWCTRRRIHPAATPRHQQQLLRPSSKVSGSFLPISSPSPLRYYHSQSCSSRSSSPSLRLCTIPRTLLLLVKLASVVRPKLAYPGDPLRSSPLQHGRLLPERPPASTYAEYAIWLVGRAGRNSYWAWGGKALAFPARGGAEWEGRETVNMKRGERKMETK</sequence>
<evidence type="ECO:0000313" key="3">
    <source>
        <dbReference type="Proteomes" id="UP001362999"/>
    </source>
</evidence>
<dbReference type="Proteomes" id="UP001362999">
    <property type="component" value="Unassembled WGS sequence"/>
</dbReference>
<feature type="region of interest" description="Disordered" evidence="1">
    <location>
        <begin position="349"/>
        <end position="381"/>
    </location>
</feature>
<name>A0AAV9ZAW3_9AGAR</name>
<evidence type="ECO:0000256" key="1">
    <source>
        <dbReference type="SAM" id="MobiDB-lite"/>
    </source>
</evidence>
<organism evidence="2 3">
    <name type="scientific">Favolaschia claudopus</name>
    <dbReference type="NCBI Taxonomy" id="2862362"/>
    <lineage>
        <taxon>Eukaryota</taxon>
        <taxon>Fungi</taxon>
        <taxon>Dikarya</taxon>
        <taxon>Basidiomycota</taxon>
        <taxon>Agaricomycotina</taxon>
        <taxon>Agaricomycetes</taxon>
        <taxon>Agaricomycetidae</taxon>
        <taxon>Agaricales</taxon>
        <taxon>Marasmiineae</taxon>
        <taxon>Mycenaceae</taxon>
        <taxon>Favolaschia</taxon>
    </lineage>
</organism>
<gene>
    <name evidence="2" type="ORF">R3P38DRAFT_2810623</name>
</gene>
<protein>
    <submittedName>
        <fullName evidence="2">Uncharacterized protein</fullName>
    </submittedName>
</protein>
<feature type="compositionally biased region" description="Basic and acidic residues" evidence="1">
    <location>
        <begin position="367"/>
        <end position="381"/>
    </location>
</feature>
<dbReference type="EMBL" id="JAWWNJ010000171">
    <property type="protein sequence ID" value="KAK6977229.1"/>
    <property type="molecule type" value="Genomic_DNA"/>
</dbReference>
<feature type="region of interest" description="Disordered" evidence="1">
    <location>
        <begin position="231"/>
        <end position="287"/>
    </location>
</feature>
<proteinExistence type="predicted"/>
<comment type="caution">
    <text evidence="2">The sequence shown here is derived from an EMBL/GenBank/DDBJ whole genome shotgun (WGS) entry which is preliminary data.</text>
</comment>
<reference evidence="2 3" key="1">
    <citation type="journal article" date="2024" name="J Genomics">
        <title>Draft genome sequencing and assembly of Favolaschia claudopus CIRM-BRFM 2984 isolated from oak limbs.</title>
        <authorList>
            <person name="Navarro D."/>
            <person name="Drula E."/>
            <person name="Chaduli D."/>
            <person name="Cazenave R."/>
            <person name="Ahrendt S."/>
            <person name="Wang J."/>
            <person name="Lipzen A."/>
            <person name="Daum C."/>
            <person name="Barry K."/>
            <person name="Grigoriev I.V."/>
            <person name="Favel A."/>
            <person name="Rosso M.N."/>
            <person name="Martin F."/>
        </authorList>
    </citation>
    <scope>NUCLEOTIDE SEQUENCE [LARGE SCALE GENOMIC DNA]</scope>
    <source>
        <strain evidence="2 3">CIRM-BRFM 2984</strain>
    </source>
</reference>
<dbReference type="AlphaFoldDB" id="A0AAV9ZAW3"/>
<feature type="compositionally biased region" description="Basic and acidic residues" evidence="1">
    <location>
        <begin position="75"/>
        <end position="97"/>
    </location>
</feature>
<feature type="compositionally biased region" description="Low complexity" evidence="1">
    <location>
        <begin position="52"/>
        <end position="67"/>
    </location>
</feature>
<accession>A0AAV9ZAW3</accession>
<feature type="region of interest" description="Disordered" evidence="1">
    <location>
        <begin position="42"/>
        <end position="113"/>
    </location>
</feature>
<feature type="compositionally biased region" description="Basic and acidic residues" evidence="1">
    <location>
        <begin position="248"/>
        <end position="265"/>
    </location>
</feature>
<keyword evidence="3" id="KW-1185">Reference proteome</keyword>
<evidence type="ECO:0000313" key="2">
    <source>
        <dbReference type="EMBL" id="KAK6977229.1"/>
    </source>
</evidence>